<evidence type="ECO:0000256" key="4">
    <source>
        <dbReference type="ARBA" id="ARBA00022519"/>
    </source>
</evidence>
<dbReference type="PANTHER" id="PTHR35011:SF2">
    <property type="entry name" value="2,3-DIKETO-L-GULONATE TRAP TRANSPORTER SMALL PERMEASE PROTEIN YIAM"/>
    <property type="match status" value="1"/>
</dbReference>
<organism evidence="11 12">
    <name type="scientific">Brevibacillus panacihumi</name>
    <dbReference type="NCBI Taxonomy" id="497735"/>
    <lineage>
        <taxon>Bacteria</taxon>
        <taxon>Bacillati</taxon>
        <taxon>Bacillota</taxon>
        <taxon>Bacilli</taxon>
        <taxon>Bacillales</taxon>
        <taxon>Paenibacillaceae</taxon>
        <taxon>Brevibacillus</taxon>
    </lineage>
</organism>
<dbReference type="Pfam" id="PF04290">
    <property type="entry name" value="DctQ"/>
    <property type="match status" value="1"/>
</dbReference>
<gene>
    <name evidence="11" type="ORF">EDM58_23955</name>
</gene>
<proteinExistence type="inferred from homology"/>
<evidence type="ECO:0000256" key="7">
    <source>
        <dbReference type="ARBA" id="ARBA00023136"/>
    </source>
</evidence>
<comment type="subcellular location">
    <subcellularLocation>
        <location evidence="1">Cell inner membrane</location>
        <topology evidence="1">Multi-pass membrane protein</topology>
    </subcellularLocation>
</comment>
<dbReference type="PANTHER" id="PTHR35011">
    <property type="entry name" value="2,3-DIKETO-L-GULONATE TRAP TRANSPORTER SMALL PERMEASE PROTEIN YIAM"/>
    <property type="match status" value="1"/>
</dbReference>
<keyword evidence="6 9" id="KW-1133">Transmembrane helix</keyword>
<feature type="transmembrane region" description="Helical" evidence="9">
    <location>
        <begin position="127"/>
        <end position="148"/>
    </location>
</feature>
<keyword evidence="2" id="KW-0813">Transport</keyword>
<keyword evidence="7 9" id="KW-0472">Membrane</keyword>
<sequence length="178" mass="20198">MQKFIHFVNRLSVLLISLLLALMCILVFGNVVLRYMFNSGITWSEEMARFLFVWMIFLGAILGLKDNEHLGVDMFVKKASPKFKKILYVICNLLILYSLILLLNGSWKLTLLSVDSVAPATGLPYSYFYGIGIIASIGMGMVIFRNLYKVIVKKETDSLIMTIDSEEMTEPLPKEEGK</sequence>
<evidence type="ECO:0000256" key="3">
    <source>
        <dbReference type="ARBA" id="ARBA00022475"/>
    </source>
</evidence>
<evidence type="ECO:0000259" key="10">
    <source>
        <dbReference type="Pfam" id="PF04290"/>
    </source>
</evidence>
<dbReference type="InterPro" id="IPR007387">
    <property type="entry name" value="TRAP_DctQ"/>
</dbReference>
<reference evidence="11 12" key="1">
    <citation type="submission" date="2018-10" db="EMBL/GenBank/DDBJ databases">
        <title>Phylogenomics of Brevibacillus.</title>
        <authorList>
            <person name="Dunlap C."/>
        </authorList>
    </citation>
    <scope>NUCLEOTIDE SEQUENCE [LARGE SCALE GENOMIC DNA]</scope>
    <source>
        <strain evidence="11 12">JCM 15085</strain>
    </source>
</reference>
<comment type="similarity">
    <text evidence="8">Belongs to the TRAP transporter small permease family.</text>
</comment>
<dbReference type="GO" id="GO:0015740">
    <property type="term" value="P:C4-dicarboxylate transport"/>
    <property type="evidence" value="ECO:0007669"/>
    <property type="project" value="TreeGrafter"/>
</dbReference>
<dbReference type="GO" id="GO:0022857">
    <property type="term" value="F:transmembrane transporter activity"/>
    <property type="evidence" value="ECO:0007669"/>
    <property type="project" value="TreeGrafter"/>
</dbReference>
<dbReference type="AlphaFoldDB" id="A0A3M8C261"/>
<evidence type="ECO:0000256" key="2">
    <source>
        <dbReference type="ARBA" id="ARBA00022448"/>
    </source>
</evidence>
<dbReference type="Proteomes" id="UP000281915">
    <property type="component" value="Unassembled WGS sequence"/>
</dbReference>
<evidence type="ECO:0000313" key="12">
    <source>
        <dbReference type="Proteomes" id="UP000281915"/>
    </source>
</evidence>
<accession>A0A3M8C261</accession>
<evidence type="ECO:0000256" key="6">
    <source>
        <dbReference type="ARBA" id="ARBA00022989"/>
    </source>
</evidence>
<evidence type="ECO:0000313" key="11">
    <source>
        <dbReference type="EMBL" id="RNB69583.1"/>
    </source>
</evidence>
<protein>
    <submittedName>
        <fullName evidence="11">TRAP transporter small permease</fullName>
    </submittedName>
</protein>
<feature type="transmembrane region" description="Helical" evidence="9">
    <location>
        <begin position="86"/>
        <end position="107"/>
    </location>
</feature>
<feature type="domain" description="Tripartite ATP-independent periplasmic transporters DctQ component" evidence="10">
    <location>
        <begin position="23"/>
        <end position="150"/>
    </location>
</feature>
<keyword evidence="5 9" id="KW-0812">Transmembrane</keyword>
<dbReference type="InterPro" id="IPR055348">
    <property type="entry name" value="DctQ"/>
</dbReference>
<keyword evidence="3" id="KW-1003">Cell membrane</keyword>
<comment type="caution">
    <text evidence="11">The sequence shown here is derived from an EMBL/GenBank/DDBJ whole genome shotgun (WGS) entry which is preliminary data.</text>
</comment>
<evidence type="ECO:0000256" key="8">
    <source>
        <dbReference type="ARBA" id="ARBA00038436"/>
    </source>
</evidence>
<evidence type="ECO:0000256" key="5">
    <source>
        <dbReference type="ARBA" id="ARBA00022692"/>
    </source>
</evidence>
<evidence type="ECO:0000256" key="1">
    <source>
        <dbReference type="ARBA" id="ARBA00004429"/>
    </source>
</evidence>
<name>A0A3M8C261_9BACL</name>
<feature type="transmembrane region" description="Helical" evidence="9">
    <location>
        <begin position="12"/>
        <end position="35"/>
    </location>
</feature>
<dbReference type="EMBL" id="RHHT01000074">
    <property type="protein sequence ID" value="RNB69583.1"/>
    <property type="molecule type" value="Genomic_DNA"/>
</dbReference>
<evidence type="ECO:0000256" key="9">
    <source>
        <dbReference type="SAM" id="Phobius"/>
    </source>
</evidence>
<feature type="transmembrane region" description="Helical" evidence="9">
    <location>
        <begin position="47"/>
        <end position="65"/>
    </location>
</feature>
<dbReference type="RefSeq" id="WP_122915567.1">
    <property type="nucleotide sequence ID" value="NZ_RHHT01000074.1"/>
</dbReference>
<keyword evidence="4" id="KW-0997">Cell inner membrane</keyword>
<dbReference type="GO" id="GO:0005886">
    <property type="term" value="C:plasma membrane"/>
    <property type="evidence" value="ECO:0007669"/>
    <property type="project" value="UniProtKB-SubCell"/>
</dbReference>